<accession>Q30U07</accession>
<name>Q30U07_SULDN</name>
<dbReference type="Gene3D" id="1.10.3130.20">
    <property type="entry name" value="Phycobilisome linker domain"/>
    <property type="match status" value="1"/>
</dbReference>
<dbReference type="InterPro" id="IPR018511">
    <property type="entry name" value="Hemolysin-typ_Ca-bd_CS"/>
</dbReference>
<sequence>MRLDTDNTGWEMIGEQIVNNSSVSPQIEIFGNQVYVAYRNTNTSLTVKTLNLGDVTPTWADLGVISLSNGGSPYSSFKMALSANGTPSIAWADSNNYTLNIVKYDSDANDGVGAWDLPTEVFNFGGWNGQAKQIDLKFNGETPYVVFLKNSWEGAFVYTTTEEGSWEILGSTIELGNAASLDLEFDNTGTPYMISSDWQGVVVVKYNSDTSAWNELDPTNSSSALANTKVDLQFDSNNKPFLVGHDSNGEMVYMEFGPVPESSDNGGGSNGDEDNGDNDNNEDNGGGATPPPPSNGGGSSTPVAPTSPVTPAPTAPIVSTVDGTTVQTTTTTQTRTTTDASGNKTTATVSAEKFTILPVSTTRTDSTGGATTADVPLFWGESSRTEWATTASIPVGIGLSTEGSRAPAEVQTKQTALADLIFYIDNTTPNTDNGKSKMLSGGTTFLGALSNIETLVVNKVTLTSTDIAASVTPITITGTANTIVTTAGDIAPVEALVIDAHTLPFNSTLQLQNVEFAVIIGEDLTIRGGEGKNILFTGAGHQNIMLGEDDDELYAGDGDDTVGSAGGDDRIFGEAGNDTIFGGEGNDMLHGGSGTDVATYSGNIAEYIITRDEGKTYVALASNPNEIDTIINTETIKFADGNYTIENSIMLNKIATLYTQILGRQAEIDGFQYWAKDTISLGNIALGFIESAEYKSSSGVNWETLDASAKVEQFYEALLGRSSDEGGKAYWVNAINTGMTFEQAAEGFIESIEMQGIYQAKEDWNFFV</sequence>
<dbReference type="Pfam" id="PF00353">
    <property type="entry name" value="HemolysinCabind"/>
    <property type="match status" value="2"/>
</dbReference>
<dbReference type="GO" id="GO:0005509">
    <property type="term" value="F:calcium ion binding"/>
    <property type="evidence" value="ECO:0007669"/>
    <property type="project" value="InterPro"/>
</dbReference>
<dbReference type="SUPFAM" id="SSF51120">
    <property type="entry name" value="beta-Roll"/>
    <property type="match status" value="1"/>
</dbReference>
<dbReference type="HOGENOM" id="CLU_363665_0_0_7"/>
<feature type="domain" description="DUF4214" evidence="2">
    <location>
        <begin position="711"/>
        <end position="755"/>
    </location>
</feature>
<dbReference type="InterPro" id="IPR025282">
    <property type="entry name" value="DUF4214"/>
</dbReference>
<dbReference type="PROSITE" id="PS00330">
    <property type="entry name" value="HEMOLYSIN_CALCIUM"/>
    <property type="match status" value="2"/>
</dbReference>
<feature type="compositionally biased region" description="Low complexity" evidence="1">
    <location>
        <begin position="315"/>
        <end position="339"/>
    </location>
</feature>
<keyword evidence="4" id="KW-1185">Reference proteome</keyword>
<feature type="region of interest" description="Disordered" evidence="1">
    <location>
        <begin position="252"/>
        <end position="346"/>
    </location>
</feature>
<evidence type="ECO:0000313" key="4">
    <source>
        <dbReference type="Proteomes" id="UP000002714"/>
    </source>
</evidence>
<dbReference type="Gene3D" id="2.150.10.10">
    <property type="entry name" value="Serralysin-like metalloprotease, C-terminal"/>
    <property type="match status" value="1"/>
</dbReference>
<dbReference type="STRING" id="326298.Suden_0243"/>
<gene>
    <name evidence="3" type="ordered locus">Suden_0243</name>
</gene>
<dbReference type="InterPro" id="IPR001343">
    <property type="entry name" value="Hemolysn_Ca-bd"/>
</dbReference>
<reference evidence="3 4" key="1">
    <citation type="journal article" date="2008" name="Appl. Environ. Microbiol.">
        <title>Genome of the epsilonproteobacterial chemolithoautotroph Sulfurimonas denitrificans.</title>
        <authorList>
            <person name="Sievert S.M."/>
            <person name="Scott K.M."/>
            <person name="Klotz M.G."/>
            <person name="Chain P.S.G."/>
            <person name="Hauser L.J."/>
            <person name="Hemp J."/>
            <person name="Huegler M."/>
            <person name="Land M."/>
            <person name="Lapidus A."/>
            <person name="Larimer F.W."/>
            <person name="Lucas S."/>
            <person name="Malfatti S.A."/>
            <person name="Meyer F."/>
            <person name="Paulsen I.T."/>
            <person name="Ren Q."/>
            <person name="Simon J."/>
            <person name="Bailey K."/>
            <person name="Diaz E."/>
            <person name="Fitzpatrick K.A."/>
            <person name="Glover B."/>
            <person name="Gwatney N."/>
            <person name="Korajkic A."/>
            <person name="Long A."/>
            <person name="Mobberley J.M."/>
            <person name="Pantry S.N."/>
            <person name="Pazder G."/>
            <person name="Peterson S."/>
            <person name="Quintanilla J.D."/>
            <person name="Sprinkle R."/>
            <person name="Stephens J."/>
            <person name="Thomas P."/>
            <person name="Vaughn R."/>
            <person name="Weber M.J."/>
            <person name="Wooten L.L."/>
        </authorList>
    </citation>
    <scope>NUCLEOTIDE SEQUENCE [LARGE SCALE GENOMIC DNA]</scope>
    <source>
        <strain evidence="4">ATCC 33889 / DSM 1251</strain>
    </source>
</reference>
<proteinExistence type="predicted"/>
<feature type="domain" description="DUF4214" evidence="2">
    <location>
        <begin position="654"/>
        <end position="696"/>
    </location>
</feature>
<dbReference type="Pfam" id="PF13946">
    <property type="entry name" value="DUF4214"/>
    <property type="match status" value="2"/>
</dbReference>
<dbReference type="AlphaFoldDB" id="Q30U07"/>
<evidence type="ECO:0000256" key="1">
    <source>
        <dbReference type="SAM" id="MobiDB-lite"/>
    </source>
</evidence>
<feature type="compositionally biased region" description="Acidic residues" evidence="1">
    <location>
        <begin position="271"/>
        <end position="282"/>
    </location>
</feature>
<evidence type="ECO:0000259" key="2">
    <source>
        <dbReference type="Pfam" id="PF13946"/>
    </source>
</evidence>
<dbReference type="Proteomes" id="UP000002714">
    <property type="component" value="Chromosome"/>
</dbReference>
<dbReference type="PRINTS" id="PR00313">
    <property type="entry name" value="CABNDNGRPT"/>
</dbReference>
<organism evidence="3 4">
    <name type="scientific">Sulfurimonas denitrificans (strain ATCC 33889 / DSM 1251)</name>
    <name type="common">Thiomicrospira denitrificans (strain ATCC 33889 / DSM 1251)</name>
    <dbReference type="NCBI Taxonomy" id="326298"/>
    <lineage>
        <taxon>Bacteria</taxon>
        <taxon>Pseudomonadati</taxon>
        <taxon>Campylobacterota</taxon>
        <taxon>Epsilonproteobacteria</taxon>
        <taxon>Campylobacterales</taxon>
        <taxon>Sulfurimonadaceae</taxon>
        <taxon>Sulfurimonas</taxon>
    </lineage>
</organism>
<dbReference type="KEGG" id="tdn:Suden_0243"/>
<dbReference type="eggNOG" id="COG2931">
    <property type="taxonomic scope" value="Bacteria"/>
</dbReference>
<evidence type="ECO:0000313" key="3">
    <source>
        <dbReference type="EMBL" id="ABB43524.1"/>
    </source>
</evidence>
<dbReference type="InterPro" id="IPR011049">
    <property type="entry name" value="Serralysin-like_metalloprot_C"/>
</dbReference>
<dbReference type="EMBL" id="CP000153">
    <property type="protein sequence ID" value="ABB43524.1"/>
    <property type="molecule type" value="Genomic_DNA"/>
</dbReference>
<dbReference type="InterPro" id="IPR038255">
    <property type="entry name" value="PBS_linker_sf"/>
</dbReference>
<protein>
    <submittedName>
        <fullName evidence="3">Hemolysin-type calcium-binding region</fullName>
    </submittedName>
</protein>